<keyword evidence="5 7" id="KW-0472">Membrane</keyword>
<feature type="transmembrane region" description="Helical" evidence="7">
    <location>
        <begin position="318"/>
        <end position="340"/>
    </location>
</feature>
<evidence type="ECO:0000256" key="5">
    <source>
        <dbReference type="ARBA" id="ARBA00023136"/>
    </source>
</evidence>
<dbReference type="AlphaFoldDB" id="A0A2U3QH26"/>
<keyword evidence="9" id="KW-0560">Oxidoreductase</keyword>
<reference evidence="10" key="1">
    <citation type="submission" date="2018-03" db="EMBL/GenBank/DDBJ databases">
        <authorList>
            <person name="Zecchin S."/>
        </authorList>
    </citation>
    <scope>NUCLEOTIDE SEQUENCE [LARGE SCALE GENOMIC DNA]</scope>
</reference>
<dbReference type="Proteomes" id="UP000245125">
    <property type="component" value="Unassembled WGS sequence"/>
</dbReference>
<dbReference type="GO" id="GO:0016491">
    <property type="term" value="F:oxidoreductase activity"/>
    <property type="evidence" value="ECO:0007669"/>
    <property type="project" value="UniProtKB-KW"/>
</dbReference>
<dbReference type="InterPro" id="IPR036927">
    <property type="entry name" value="Cyt_c_oxase-like_su1_sf"/>
</dbReference>
<dbReference type="PANTHER" id="PTHR10422:SF18">
    <property type="entry name" value="CYTOCHROME C OXIDASE SUBUNIT 1"/>
    <property type="match status" value="1"/>
</dbReference>
<dbReference type="Pfam" id="PF00115">
    <property type="entry name" value="COX1"/>
    <property type="match status" value="1"/>
</dbReference>
<evidence type="ECO:0000256" key="6">
    <source>
        <dbReference type="RuleBase" id="RU000370"/>
    </source>
</evidence>
<feature type="transmembrane region" description="Helical" evidence="7">
    <location>
        <begin position="120"/>
        <end position="139"/>
    </location>
</feature>
<dbReference type="GO" id="GO:0004129">
    <property type="term" value="F:cytochrome-c oxidase activity"/>
    <property type="evidence" value="ECO:0007669"/>
    <property type="project" value="InterPro"/>
</dbReference>
<evidence type="ECO:0000256" key="3">
    <source>
        <dbReference type="ARBA" id="ARBA00022692"/>
    </source>
</evidence>
<dbReference type="InterPro" id="IPR023616">
    <property type="entry name" value="Cyt_c_oxase-like_su1_dom"/>
</dbReference>
<feature type="transmembrane region" description="Helical" evidence="7">
    <location>
        <begin position="386"/>
        <end position="408"/>
    </location>
</feature>
<organism evidence="9 10">
    <name type="scientific">Candidatus Sulfobium mesophilum</name>
    <dbReference type="NCBI Taxonomy" id="2016548"/>
    <lineage>
        <taxon>Bacteria</taxon>
        <taxon>Pseudomonadati</taxon>
        <taxon>Nitrospirota</taxon>
        <taxon>Nitrospiria</taxon>
        <taxon>Nitrospirales</taxon>
        <taxon>Nitrospiraceae</taxon>
        <taxon>Candidatus Sulfobium</taxon>
    </lineage>
</organism>
<dbReference type="PRINTS" id="PR01165">
    <property type="entry name" value="CYCOXIDASEI"/>
</dbReference>
<feature type="transmembrane region" description="Helical" evidence="7">
    <location>
        <begin position="471"/>
        <end position="492"/>
    </location>
</feature>
<proteinExistence type="inferred from homology"/>
<feature type="transmembrane region" description="Helical" evidence="7">
    <location>
        <begin position="36"/>
        <end position="56"/>
    </location>
</feature>
<keyword evidence="4 7" id="KW-1133">Transmembrane helix</keyword>
<feature type="transmembrane region" description="Helical" evidence="7">
    <location>
        <begin position="159"/>
        <end position="181"/>
    </location>
</feature>
<evidence type="ECO:0000259" key="8">
    <source>
        <dbReference type="PROSITE" id="PS50855"/>
    </source>
</evidence>
<dbReference type="EMBL" id="OUUY01000076">
    <property type="protein sequence ID" value="SPQ00724.1"/>
    <property type="molecule type" value="Genomic_DNA"/>
</dbReference>
<evidence type="ECO:0000256" key="1">
    <source>
        <dbReference type="ARBA" id="ARBA00004141"/>
    </source>
</evidence>
<keyword evidence="6" id="KW-0408">Iron</keyword>
<keyword evidence="6" id="KW-0249">Electron transport</keyword>
<keyword evidence="6" id="KW-0479">Metal-binding</keyword>
<evidence type="ECO:0000313" key="10">
    <source>
        <dbReference type="Proteomes" id="UP000245125"/>
    </source>
</evidence>
<dbReference type="GO" id="GO:0015990">
    <property type="term" value="P:electron transport coupled proton transport"/>
    <property type="evidence" value="ECO:0007669"/>
    <property type="project" value="TreeGrafter"/>
</dbReference>
<sequence>MENNAADYENSFYQEKGRYNGVLSWLMSTDHKRIGIQYLAAILTFFSIGVMLGLLVRLSLIAPGKILSQNTYNQVFSVHGILMIFLFIIPGVPVAFGNFFLPIMIGARDVAFPRLNRLTWWLYLAGAALVALSLFTSGGPPDTGWTFYAPYSIRAQANITLAVTGVFVLGFSSILTGLNFVTTIHRLRAPGMTWFKLPLFVWTLYATGWVQMLATPVLAITLVFIILGRVFGVGFFDPSRGGDPILYEHLFWTYSHPAVYIMVLPAMGIISEVIPVFARKKIFGYKAVAYSALGIASVGYFVWGHHMFTSGMSDTARIIFSFITFLVAVPSGIKIFNWVATLYKGSIMPNAPLYFALSFIFLFSIGGLTGLIIGSLAPNLHLHGTYFIVAHFHYVMFGGAGFAILTALHYWFPKMFGKMYPEKPAKVGWFILFIGFNLLYFSMFILGYRGMPRRYFDYPPEYFNLHLISTIGSWILAIGLLVILVNLLRALFRGTQAPSDPWGGKTLEWKIASPPPAENFHEIPEIK</sequence>
<evidence type="ECO:0000313" key="9">
    <source>
        <dbReference type="EMBL" id="SPQ00724.1"/>
    </source>
</evidence>
<name>A0A2U3QH26_9BACT</name>
<gene>
    <name evidence="9" type="primary">coxA</name>
    <name evidence="9" type="ORF">NBG4_300031</name>
</gene>
<evidence type="ECO:0000256" key="4">
    <source>
        <dbReference type="ARBA" id="ARBA00022989"/>
    </source>
</evidence>
<dbReference type="InterPro" id="IPR023615">
    <property type="entry name" value="Cyt_c_Oxase_su1_BS"/>
</dbReference>
<dbReference type="GO" id="GO:0020037">
    <property type="term" value="F:heme binding"/>
    <property type="evidence" value="ECO:0007669"/>
    <property type="project" value="InterPro"/>
</dbReference>
<feature type="transmembrane region" description="Helical" evidence="7">
    <location>
        <begin position="282"/>
        <end position="303"/>
    </location>
</feature>
<accession>A0A2U3QH26</accession>
<dbReference type="GO" id="GO:0022904">
    <property type="term" value="P:respiratory electron transport chain"/>
    <property type="evidence" value="ECO:0007669"/>
    <property type="project" value="TreeGrafter"/>
</dbReference>
<dbReference type="PROSITE" id="PS00077">
    <property type="entry name" value="COX1_CUB"/>
    <property type="match status" value="1"/>
</dbReference>
<keyword evidence="6" id="KW-0813">Transport</keyword>
<keyword evidence="6" id="KW-0349">Heme</keyword>
<feature type="transmembrane region" description="Helical" evidence="7">
    <location>
        <begin position="352"/>
        <end position="374"/>
    </location>
</feature>
<evidence type="ECO:0000256" key="2">
    <source>
        <dbReference type="ARBA" id="ARBA00022660"/>
    </source>
</evidence>
<keyword evidence="2 6" id="KW-0679">Respiratory chain</keyword>
<dbReference type="PANTHER" id="PTHR10422">
    <property type="entry name" value="CYTOCHROME C OXIDASE SUBUNIT 1"/>
    <property type="match status" value="1"/>
</dbReference>
<feature type="transmembrane region" description="Helical" evidence="7">
    <location>
        <begin position="202"/>
        <end position="231"/>
    </location>
</feature>
<dbReference type="PROSITE" id="PS50855">
    <property type="entry name" value="COX1"/>
    <property type="match status" value="1"/>
</dbReference>
<feature type="transmembrane region" description="Helical" evidence="7">
    <location>
        <begin position="429"/>
        <end position="451"/>
    </location>
</feature>
<feature type="transmembrane region" description="Helical" evidence="7">
    <location>
        <begin position="251"/>
        <end position="270"/>
    </location>
</feature>
<dbReference type="GO" id="GO:0016020">
    <property type="term" value="C:membrane"/>
    <property type="evidence" value="ECO:0007669"/>
    <property type="project" value="UniProtKB-SubCell"/>
</dbReference>
<feature type="transmembrane region" description="Helical" evidence="7">
    <location>
        <begin position="76"/>
        <end position="100"/>
    </location>
</feature>
<dbReference type="EC" id="1.9.3.1" evidence="9"/>
<keyword evidence="3 6" id="KW-0812">Transmembrane</keyword>
<protein>
    <submittedName>
        <fullName evidence="9">Cytochrome c oxidase subunit I</fullName>
        <ecNumber evidence="9">1.9.3.1</ecNumber>
    </submittedName>
</protein>
<comment type="similarity">
    <text evidence="6">Belongs to the heme-copper respiratory oxidase family.</text>
</comment>
<comment type="subcellular location">
    <subcellularLocation>
        <location evidence="1">Membrane</location>
        <topology evidence="1">Multi-pass membrane protein</topology>
    </subcellularLocation>
</comment>
<evidence type="ECO:0000256" key="7">
    <source>
        <dbReference type="SAM" id="Phobius"/>
    </source>
</evidence>
<dbReference type="SUPFAM" id="SSF81442">
    <property type="entry name" value="Cytochrome c oxidase subunit I-like"/>
    <property type="match status" value="1"/>
</dbReference>
<dbReference type="GO" id="GO:0009060">
    <property type="term" value="P:aerobic respiration"/>
    <property type="evidence" value="ECO:0007669"/>
    <property type="project" value="InterPro"/>
</dbReference>
<dbReference type="Gene3D" id="1.20.210.10">
    <property type="entry name" value="Cytochrome c oxidase-like, subunit I domain"/>
    <property type="match status" value="1"/>
</dbReference>
<keyword evidence="10" id="KW-1185">Reference proteome</keyword>
<dbReference type="InterPro" id="IPR000883">
    <property type="entry name" value="Cyt_C_Oxase_1"/>
</dbReference>
<feature type="domain" description="Cytochrome oxidase subunit I profile" evidence="8">
    <location>
        <begin position="19"/>
        <end position="527"/>
    </location>
</feature>